<reference evidence="9 10" key="1">
    <citation type="submission" date="2015-07" db="EMBL/GenBank/DDBJ databases">
        <title>Draft genome of Bellilinea caldifistulae DSM 17877.</title>
        <authorList>
            <person name="Hemp J."/>
            <person name="Ward L.M."/>
            <person name="Pace L.A."/>
            <person name="Fischer W.W."/>
        </authorList>
    </citation>
    <scope>NUCLEOTIDE SEQUENCE [LARGE SCALE GENOMIC DNA]</scope>
    <source>
        <strain evidence="9 10">GOMI-1</strain>
    </source>
</reference>
<keyword evidence="10" id="KW-1185">Reference proteome</keyword>
<dbReference type="EMBL" id="LGHJ01000015">
    <property type="protein sequence ID" value="KPL75285.1"/>
    <property type="molecule type" value="Genomic_DNA"/>
</dbReference>
<gene>
    <name evidence="9" type="ORF">AC812_09875</name>
</gene>
<evidence type="ECO:0000259" key="8">
    <source>
        <dbReference type="Pfam" id="PF10502"/>
    </source>
</evidence>
<keyword evidence="5 7" id="KW-0378">Hydrolase</keyword>
<sequence length="177" mass="19934">MLGLITEIFKTVLFAVLLYLAISAVTDRVRVENISMQPTLNEGELLVVYKLAYRFGEPHRGDIIVFHHNRQPPEDYIKRVIGLPGDRVRVEGGQVYVNDIPLIEPYLAEPPAYSGVWEVPPNSLFVLGDNRNRSSDSRIWGFVPMSDVVGRAVLIYWPPGKIRLLSHTDLLAQAAAR</sequence>
<dbReference type="Proteomes" id="UP000050514">
    <property type="component" value="Unassembled WGS sequence"/>
</dbReference>
<dbReference type="Gene3D" id="2.10.109.10">
    <property type="entry name" value="Umud Fragment, subunit A"/>
    <property type="match status" value="1"/>
</dbReference>
<dbReference type="PROSITE" id="PS00761">
    <property type="entry name" value="SPASE_I_3"/>
    <property type="match status" value="1"/>
</dbReference>
<comment type="similarity">
    <text evidence="3 7">Belongs to the peptidase S26 family.</text>
</comment>
<proteinExistence type="inferred from homology"/>
<dbReference type="GO" id="GO:0006465">
    <property type="term" value="P:signal peptide processing"/>
    <property type="evidence" value="ECO:0007669"/>
    <property type="project" value="InterPro"/>
</dbReference>
<evidence type="ECO:0000256" key="7">
    <source>
        <dbReference type="RuleBase" id="RU362042"/>
    </source>
</evidence>
<keyword evidence="7" id="KW-0645">Protease</keyword>
<dbReference type="GO" id="GO:0009003">
    <property type="term" value="F:signal peptidase activity"/>
    <property type="evidence" value="ECO:0007669"/>
    <property type="project" value="UniProtKB-EC"/>
</dbReference>
<evidence type="ECO:0000256" key="6">
    <source>
        <dbReference type="PIRSR" id="PIRSR600223-1"/>
    </source>
</evidence>
<protein>
    <recommendedName>
        <fullName evidence="4 7">Signal peptidase I</fullName>
        <ecNumber evidence="4 7">3.4.21.89</ecNumber>
    </recommendedName>
</protein>
<dbReference type="InterPro" id="IPR019758">
    <property type="entry name" value="Pept_S26A_signal_pept_1_CS"/>
</dbReference>
<comment type="subcellular location">
    <subcellularLocation>
        <location evidence="2">Cell membrane</location>
        <topology evidence="2">Single-pass type II membrane protein</topology>
    </subcellularLocation>
    <subcellularLocation>
        <location evidence="7">Membrane</location>
        <topology evidence="7">Single-pass type II membrane protein</topology>
    </subcellularLocation>
</comment>
<evidence type="ECO:0000256" key="5">
    <source>
        <dbReference type="ARBA" id="ARBA00022801"/>
    </source>
</evidence>
<dbReference type="CDD" id="cd06530">
    <property type="entry name" value="S26_SPase_I"/>
    <property type="match status" value="1"/>
</dbReference>
<dbReference type="InterPro" id="IPR000223">
    <property type="entry name" value="Pept_S26A_signal_pept_1"/>
</dbReference>
<dbReference type="InterPro" id="IPR036286">
    <property type="entry name" value="LexA/Signal_pep-like_sf"/>
</dbReference>
<dbReference type="GO" id="GO:0005886">
    <property type="term" value="C:plasma membrane"/>
    <property type="evidence" value="ECO:0007669"/>
    <property type="project" value="UniProtKB-SubCell"/>
</dbReference>
<dbReference type="InterPro" id="IPR019757">
    <property type="entry name" value="Pept_S26A_signal_pept_1_Lys-AS"/>
</dbReference>
<dbReference type="InterPro" id="IPR019533">
    <property type="entry name" value="Peptidase_S26"/>
</dbReference>
<dbReference type="Pfam" id="PF10502">
    <property type="entry name" value="Peptidase_S26"/>
    <property type="match status" value="1"/>
</dbReference>
<dbReference type="GO" id="GO:0004252">
    <property type="term" value="F:serine-type endopeptidase activity"/>
    <property type="evidence" value="ECO:0007669"/>
    <property type="project" value="InterPro"/>
</dbReference>
<dbReference type="NCBIfam" id="TIGR02227">
    <property type="entry name" value="sigpep_I_bact"/>
    <property type="match status" value="1"/>
</dbReference>
<dbReference type="PATRIC" id="fig|360411.5.peg.407"/>
<evidence type="ECO:0000256" key="3">
    <source>
        <dbReference type="ARBA" id="ARBA00009370"/>
    </source>
</evidence>
<dbReference type="EC" id="3.4.21.89" evidence="4 7"/>
<dbReference type="AlphaFoldDB" id="A0A0P6Y197"/>
<dbReference type="STRING" id="360411.AC812_09875"/>
<feature type="active site" evidence="6">
    <location>
        <position position="35"/>
    </location>
</feature>
<organism evidence="9 10">
    <name type="scientific">Bellilinea caldifistulae</name>
    <dbReference type="NCBI Taxonomy" id="360411"/>
    <lineage>
        <taxon>Bacteria</taxon>
        <taxon>Bacillati</taxon>
        <taxon>Chloroflexota</taxon>
        <taxon>Anaerolineae</taxon>
        <taxon>Anaerolineales</taxon>
        <taxon>Anaerolineaceae</taxon>
        <taxon>Bellilinea</taxon>
    </lineage>
</organism>
<evidence type="ECO:0000313" key="9">
    <source>
        <dbReference type="EMBL" id="KPL75285.1"/>
    </source>
</evidence>
<feature type="active site" evidence="6">
    <location>
        <position position="78"/>
    </location>
</feature>
<dbReference type="PANTHER" id="PTHR43390">
    <property type="entry name" value="SIGNAL PEPTIDASE I"/>
    <property type="match status" value="1"/>
</dbReference>
<comment type="caution">
    <text evidence="9">The sequence shown here is derived from an EMBL/GenBank/DDBJ whole genome shotgun (WGS) entry which is preliminary data.</text>
</comment>
<evidence type="ECO:0000313" key="10">
    <source>
        <dbReference type="Proteomes" id="UP000050514"/>
    </source>
</evidence>
<evidence type="ECO:0000256" key="1">
    <source>
        <dbReference type="ARBA" id="ARBA00000677"/>
    </source>
</evidence>
<feature type="domain" description="Peptidase S26" evidence="8">
    <location>
        <begin position="6"/>
        <end position="157"/>
    </location>
</feature>
<evidence type="ECO:0000256" key="2">
    <source>
        <dbReference type="ARBA" id="ARBA00004401"/>
    </source>
</evidence>
<evidence type="ECO:0000256" key="4">
    <source>
        <dbReference type="ARBA" id="ARBA00013208"/>
    </source>
</evidence>
<comment type="catalytic activity">
    <reaction evidence="1 7">
        <text>Cleavage of hydrophobic, N-terminal signal or leader sequences from secreted and periplasmic proteins.</text>
        <dbReference type="EC" id="3.4.21.89"/>
    </reaction>
</comment>
<dbReference type="SUPFAM" id="SSF51306">
    <property type="entry name" value="LexA/Signal peptidase"/>
    <property type="match status" value="1"/>
</dbReference>
<dbReference type="PRINTS" id="PR00727">
    <property type="entry name" value="LEADERPTASE"/>
</dbReference>
<dbReference type="PROSITE" id="PS00760">
    <property type="entry name" value="SPASE_I_2"/>
    <property type="match status" value="1"/>
</dbReference>
<dbReference type="PANTHER" id="PTHR43390:SF1">
    <property type="entry name" value="CHLOROPLAST PROCESSING PEPTIDASE"/>
    <property type="match status" value="1"/>
</dbReference>
<accession>A0A0P6Y197</accession>
<name>A0A0P6Y197_9CHLR</name>